<feature type="compositionally biased region" description="Basic and acidic residues" evidence="1">
    <location>
        <begin position="486"/>
        <end position="515"/>
    </location>
</feature>
<name>A0ABQ7UBJ6_SOLTU</name>
<sequence>MGTQKNSGNMFRTPPNPPNFRQTDFPPLNKLNIASPLSTLNGKSDSINFAAALGSYRGSGSRRKIRLPHRSYDLKEGNPIVTFSKEENDMLAKNCKLTLIGKFTRIRPSIEKIRDDFKKNIQHNGSVKIGAYKLHHVFLDFDLEEDHRNIYGRNFLTLCNLQMKLLKWTSDFVPEAETTLAPVWINLPNLRWHFFEWDALCRIVAPLGSQLSRIKPLSPKLDQPQKKSRVEYENIPEYCSYCKAQGHSDTNCRILHPELRGNNKGEEGEKVNILQSQQKKKENLHETNEPPVQLDKGGTSATMKKDEDRGTKCHTEDDEGWTTVTKGKGKKQTSGGNNQGGQIGLESSNQVDLPRNGKEDKVLDSIQEQPKIFGITFKAQEINKTETARGKRKVSATPKMTYENPSLRKARVQKKATETNNQKYERRTRSRKGNQEEGNKDTNQQMDIHKANKNDSYKEEKAQTKDKDPLQTTNKIDKEVEESLDPLDRGKEKNKYLKEKNEPETTSKMKDDYNHYESASEEEMEEDHFYDIQDNQMEKDPENLSGEAQGEFPISNTSNSIKSNLVTVPIKLITKGTTLIDKDCYMVDVVSKEQMHMHSSTLNSSQ</sequence>
<dbReference type="InterPro" id="IPR040256">
    <property type="entry name" value="At4g02000-like"/>
</dbReference>
<evidence type="ECO:0000256" key="1">
    <source>
        <dbReference type="SAM" id="MobiDB-lite"/>
    </source>
</evidence>
<feature type="compositionally biased region" description="Polar residues" evidence="1">
    <location>
        <begin position="1"/>
        <end position="10"/>
    </location>
</feature>
<feature type="compositionally biased region" description="Basic and acidic residues" evidence="1">
    <location>
        <begin position="303"/>
        <end position="315"/>
    </location>
</feature>
<feature type="compositionally biased region" description="Low complexity" evidence="1">
    <location>
        <begin position="321"/>
        <end position="336"/>
    </location>
</feature>
<feature type="region of interest" description="Disordered" evidence="1">
    <location>
        <begin position="259"/>
        <end position="356"/>
    </location>
</feature>
<evidence type="ECO:0000313" key="4">
    <source>
        <dbReference type="Proteomes" id="UP000826656"/>
    </source>
</evidence>
<feature type="compositionally biased region" description="Basic and acidic residues" evidence="1">
    <location>
        <begin position="423"/>
        <end position="440"/>
    </location>
</feature>
<dbReference type="InterPro" id="IPR025558">
    <property type="entry name" value="DUF4283"/>
</dbReference>
<feature type="region of interest" description="Disordered" evidence="1">
    <location>
        <begin position="384"/>
        <end position="526"/>
    </location>
</feature>
<feature type="compositionally biased region" description="Basic and acidic residues" evidence="1">
    <location>
        <begin position="447"/>
        <end position="469"/>
    </location>
</feature>
<evidence type="ECO:0000313" key="3">
    <source>
        <dbReference type="EMBL" id="KAH0743873.1"/>
    </source>
</evidence>
<feature type="compositionally biased region" description="Basic and acidic residues" evidence="1">
    <location>
        <begin position="259"/>
        <end position="270"/>
    </location>
</feature>
<comment type="caution">
    <text evidence="3">The sequence shown here is derived from an EMBL/GenBank/DDBJ whole genome shotgun (WGS) entry which is preliminary data.</text>
</comment>
<feature type="region of interest" description="Disordered" evidence="1">
    <location>
        <begin position="1"/>
        <end position="26"/>
    </location>
</feature>
<keyword evidence="4" id="KW-1185">Reference proteome</keyword>
<protein>
    <recommendedName>
        <fullName evidence="2">DUF4283 domain-containing protein</fullName>
    </recommendedName>
</protein>
<accession>A0ABQ7UBJ6</accession>
<proteinExistence type="predicted"/>
<dbReference type="EMBL" id="JAIVGD010000023">
    <property type="protein sequence ID" value="KAH0743873.1"/>
    <property type="molecule type" value="Genomic_DNA"/>
</dbReference>
<dbReference type="Proteomes" id="UP000826656">
    <property type="component" value="Unassembled WGS sequence"/>
</dbReference>
<dbReference type="PANTHER" id="PTHR31286">
    <property type="entry name" value="GLYCINE-RICH CELL WALL STRUCTURAL PROTEIN 1.8-LIKE"/>
    <property type="match status" value="1"/>
</dbReference>
<reference evidence="3 4" key="1">
    <citation type="journal article" date="2021" name="bioRxiv">
        <title>Chromosome-scale and haplotype-resolved genome assembly of a tetraploid potato cultivar.</title>
        <authorList>
            <person name="Sun H."/>
            <person name="Jiao W.-B."/>
            <person name="Krause K."/>
            <person name="Campoy J.A."/>
            <person name="Goel M."/>
            <person name="Folz-Donahue K."/>
            <person name="Kukat C."/>
            <person name="Huettel B."/>
            <person name="Schneeberger K."/>
        </authorList>
    </citation>
    <scope>NUCLEOTIDE SEQUENCE [LARGE SCALE GENOMIC DNA]</scope>
    <source>
        <strain evidence="3">SolTubOtavaFocal</strain>
        <tissue evidence="3">Leaves</tissue>
    </source>
</reference>
<feature type="compositionally biased region" description="Basic and acidic residues" evidence="1">
    <location>
        <begin position="279"/>
        <end position="288"/>
    </location>
</feature>
<dbReference type="Pfam" id="PF14111">
    <property type="entry name" value="DUF4283"/>
    <property type="match status" value="1"/>
</dbReference>
<feature type="domain" description="DUF4283" evidence="2">
    <location>
        <begin position="92"/>
        <end position="175"/>
    </location>
</feature>
<gene>
    <name evidence="3" type="ORF">KY290_031866</name>
</gene>
<evidence type="ECO:0000259" key="2">
    <source>
        <dbReference type="Pfam" id="PF14111"/>
    </source>
</evidence>
<dbReference type="PANTHER" id="PTHR31286:SF164">
    <property type="entry name" value="ZINC FINGER, CCHC-TYPE"/>
    <property type="match status" value="1"/>
</dbReference>
<organism evidence="3 4">
    <name type="scientific">Solanum tuberosum</name>
    <name type="common">Potato</name>
    <dbReference type="NCBI Taxonomy" id="4113"/>
    <lineage>
        <taxon>Eukaryota</taxon>
        <taxon>Viridiplantae</taxon>
        <taxon>Streptophyta</taxon>
        <taxon>Embryophyta</taxon>
        <taxon>Tracheophyta</taxon>
        <taxon>Spermatophyta</taxon>
        <taxon>Magnoliopsida</taxon>
        <taxon>eudicotyledons</taxon>
        <taxon>Gunneridae</taxon>
        <taxon>Pentapetalae</taxon>
        <taxon>asterids</taxon>
        <taxon>lamiids</taxon>
        <taxon>Solanales</taxon>
        <taxon>Solanaceae</taxon>
        <taxon>Solanoideae</taxon>
        <taxon>Solaneae</taxon>
        <taxon>Solanum</taxon>
    </lineage>
</organism>